<dbReference type="GO" id="GO:0005886">
    <property type="term" value="C:plasma membrane"/>
    <property type="evidence" value="ECO:0007669"/>
    <property type="project" value="UniProtKB-SubCell"/>
</dbReference>
<sequence length="457" mass="51913">MDEFLKSLDIKLPTPKNECLIKRLHFSSCSQGNRDIPEDGNALVCTAVVRFRHLRSKVAYVFVVSLAVSDLLVASLVMPWKAAAEIVGFWPFGRFCEVWIAFDIMCSTASILNLCIISVDRYWAIAIPLSYEQKMTRRVAFVMIGVAWTLSVLISFIPVQLSWHKSLRHKEDLGEMAEKCDASLNRTYAITSSLISFYIPVSIMIVTYTRIFLIAQRQIRRISMQECTIKHLQSCKSCSKAPEEKLKSSFKRETKVLKTLSMIMGVFVCCWLPFFILNCMVPFCDPGLHNVGQIPCVNKTTFDVFVWCGWANSTLNPVVYAFNAEFRKAFSSLLGCEKLCSRNTVQTVDFSNELVSYHRDSTNLRDVHLFGHPCLHPHAVREENDKDMCFDTVSQMDEVPYETECNFAYGERPAMLSHGETELSLDKIIPFTKEDELVSLEHVAHNESESPSVSGIL</sequence>
<evidence type="ECO:0000256" key="5">
    <source>
        <dbReference type="ARBA" id="ARBA00023040"/>
    </source>
</evidence>
<name>A0AA88TV58_9TELE</name>
<feature type="transmembrane region" description="Helical" evidence="12">
    <location>
        <begin position="98"/>
        <end position="119"/>
    </location>
</feature>
<feature type="transmembrane region" description="Helical" evidence="12">
    <location>
        <begin position="195"/>
        <end position="215"/>
    </location>
</feature>
<accession>A0AA88TV58</accession>
<keyword evidence="5 11" id="KW-0297">G-protein coupled receptor</keyword>
<evidence type="ECO:0000313" key="15">
    <source>
        <dbReference type="Proteomes" id="UP001187343"/>
    </source>
</evidence>
<dbReference type="PRINTS" id="PR00242">
    <property type="entry name" value="DOPAMINER"/>
</dbReference>
<dbReference type="Gene3D" id="1.20.1070.10">
    <property type="entry name" value="Rhodopsin 7-helix transmembrane proteins"/>
    <property type="match status" value="1"/>
</dbReference>
<evidence type="ECO:0000256" key="4">
    <source>
        <dbReference type="ARBA" id="ARBA00022989"/>
    </source>
</evidence>
<evidence type="ECO:0000256" key="8">
    <source>
        <dbReference type="ARBA" id="ARBA00023170"/>
    </source>
</evidence>
<feature type="transmembrane region" description="Helical" evidence="12">
    <location>
        <begin position="256"/>
        <end position="276"/>
    </location>
</feature>
<evidence type="ECO:0000256" key="12">
    <source>
        <dbReference type="SAM" id="Phobius"/>
    </source>
</evidence>
<keyword evidence="10 11" id="KW-0807">Transducer</keyword>
<evidence type="ECO:0000256" key="3">
    <source>
        <dbReference type="ARBA" id="ARBA00022692"/>
    </source>
</evidence>
<evidence type="ECO:0000256" key="9">
    <source>
        <dbReference type="ARBA" id="ARBA00023180"/>
    </source>
</evidence>
<dbReference type="PROSITE" id="PS00237">
    <property type="entry name" value="G_PROTEIN_RECEP_F1_1"/>
    <property type="match status" value="1"/>
</dbReference>
<feature type="domain" description="G-protein coupled receptors family 1 profile" evidence="13">
    <location>
        <begin position="40"/>
        <end position="320"/>
    </location>
</feature>
<dbReference type="CDD" id="cd15057">
    <property type="entry name" value="7tmA_D1-like_dopamine_R"/>
    <property type="match status" value="1"/>
</dbReference>
<dbReference type="SUPFAM" id="SSF81321">
    <property type="entry name" value="Family A G protein-coupled receptor-like"/>
    <property type="match status" value="1"/>
</dbReference>
<evidence type="ECO:0000256" key="6">
    <source>
        <dbReference type="ARBA" id="ARBA00023136"/>
    </source>
</evidence>
<keyword evidence="8 11" id="KW-0675">Receptor</keyword>
<dbReference type="GO" id="GO:0004938">
    <property type="term" value="F:alpha2-adrenergic receptor activity"/>
    <property type="evidence" value="ECO:0007669"/>
    <property type="project" value="UniProtKB-ARBA"/>
</dbReference>
<evidence type="ECO:0000259" key="13">
    <source>
        <dbReference type="PROSITE" id="PS50262"/>
    </source>
</evidence>
<comment type="caution">
    <text evidence="14">The sequence shown here is derived from an EMBL/GenBank/DDBJ whole genome shotgun (WGS) entry which is preliminary data.</text>
</comment>
<dbReference type="EMBL" id="JAUYZG010000003">
    <property type="protein sequence ID" value="KAK2911280.1"/>
    <property type="molecule type" value="Genomic_DNA"/>
</dbReference>
<dbReference type="GO" id="GO:0043410">
    <property type="term" value="P:positive regulation of MAPK cascade"/>
    <property type="evidence" value="ECO:0007669"/>
    <property type="project" value="TreeGrafter"/>
</dbReference>
<keyword evidence="6 12" id="KW-0472">Membrane</keyword>
<dbReference type="PANTHER" id="PTHR24248">
    <property type="entry name" value="ADRENERGIC RECEPTOR-RELATED G-PROTEIN COUPLED RECEPTOR"/>
    <property type="match status" value="1"/>
</dbReference>
<evidence type="ECO:0000256" key="11">
    <source>
        <dbReference type="RuleBase" id="RU000688"/>
    </source>
</evidence>
<evidence type="ECO:0000256" key="1">
    <source>
        <dbReference type="ARBA" id="ARBA00004651"/>
    </source>
</evidence>
<evidence type="ECO:0000313" key="14">
    <source>
        <dbReference type="EMBL" id="KAK2911280.1"/>
    </source>
</evidence>
<dbReference type="InterPro" id="IPR017452">
    <property type="entry name" value="GPCR_Rhodpsn_7TM"/>
</dbReference>
<dbReference type="GO" id="GO:0001588">
    <property type="term" value="F:dopamine neurotransmitter receptor activity, coupled via Gs"/>
    <property type="evidence" value="ECO:0007669"/>
    <property type="project" value="TreeGrafter"/>
</dbReference>
<feature type="transmembrane region" description="Helical" evidence="12">
    <location>
        <begin position="58"/>
        <end position="78"/>
    </location>
</feature>
<dbReference type="GO" id="GO:0071880">
    <property type="term" value="P:adenylate cyclase-activating adrenergic receptor signaling pathway"/>
    <property type="evidence" value="ECO:0007669"/>
    <property type="project" value="TreeGrafter"/>
</dbReference>
<dbReference type="InterPro" id="IPR000276">
    <property type="entry name" value="GPCR_Rhodpsn"/>
</dbReference>
<dbReference type="FunFam" id="1.20.1070.10:FF:000691">
    <property type="entry name" value="Predicted vertebrate-like dopamine D1-like G-protein coupled receptor"/>
    <property type="match status" value="1"/>
</dbReference>
<gene>
    <name evidence="14" type="ORF">Q8A67_003413</name>
</gene>
<evidence type="ECO:0000256" key="7">
    <source>
        <dbReference type="ARBA" id="ARBA00023157"/>
    </source>
</evidence>
<keyword evidence="7" id="KW-1015">Disulfide bond</keyword>
<dbReference type="PROSITE" id="PS50262">
    <property type="entry name" value="G_PROTEIN_RECEP_F1_2"/>
    <property type="match status" value="1"/>
</dbReference>
<dbReference type="InterPro" id="IPR000929">
    <property type="entry name" value="Dopamine_rcpt"/>
</dbReference>
<dbReference type="PANTHER" id="PTHR24248:SF177">
    <property type="entry name" value="DOPAMINE RECEPTOR D7"/>
    <property type="match status" value="1"/>
</dbReference>
<comment type="subcellular location">
    <subcellularLocation>
        <location evidence="1">Cell membrane</location>
        <topology evidence="1">Multi-pass membrane protein</topology>
    </subcellularLocation>
</comment>
<keyword evidence="2" id="KW-1003">Cell membrane</keyword>
<dbReference type="AlphaFoldDB" id="A0AA88TV58"/>
<dbReference type="PRINTS" id="PR00237">
    <property type="entry name" value="GPCRRHODOPSN"/>
</dbReference>
<protein>
    <recommendedName>
        <fullName evidence="13">G-protein coupled receptors family 1 profile domain-containing protein</fullName>
    </recommendedName>
</protein>
<comment type="similarity">
    <text evidence="11">Belongs to the G-protein coupled receptor 1 family.</text>
</comment>
<organism evidence="14 15">
    <name type="scientific">Cirrhinus molitorella</name>
    <name type="common">mud carp</name>
    <dbReference type="NCBI Taxonomy" id="172907"/>
    <lineage>
        <taxon>Eukaryota</taxon>
        <taxon>Metazoa</taxon>
        <taxon>Chordata</taxon>
        <taxon>Craniata</taxon>
        <taxon>Vertebrata</taxon>
        <taxon>Euteleostomi</taxon>
        <taxon>Actinopterygii</taxon>
        <taxon>Neopterygii</taxon>
        <taxon>Teleostei</taxon>
        <taxon>Ostariophysi</taxon>
        <taxon>Cypriniformes</taxon>
        <taxon>Cyprinidae</taxon>
        <taxon>Labeoninae</taxon>
        <taxon>Labeonini</taxon>
        <taxon>Cirrhinus</taxon>
    </lineage>
</organism>
<keyword evidence="4 12" id="KW-1133">Transmembrane helix</keyword>
<keyword evidence="9" id="KW-0325">Glycoprotein</keyword>
<dbReference type="Proteomes" id="UP001187343">
    <property type="component" value="Unassembled WGS sequence"/>
</dbReference>
<dbReference type="Pfam" id="PF00001">
    <property type="entry name" value="7tm_1"/>
    <property type="match status" value="1"/>
</dbReference>
<evidence type="ECO:0000256" key="2">
    <source>
        <dbReference type="ARBA" id="ARBA00022475"/>
    </source>
</evidence>
<dbReference type="GO" id="GO:0045202">
    <property type="term" value="C:synapse"/>
    <property type="evidence" value="ECO:0007669"/>
    <property type="project" value="GOC"/>
</dbReference>
<dbReference type="GO" id="GO:0071881">
    <property type="term" value="P:adenylate cyclase-inhibiting adrenergic receptor signaling pathway"/>
    <property type="evidence" value="ECO:0007669"/>
    <property type="project" value="UniProtKB-ARBA"/>
</dbReference>
<feature type="transmembrane region" description="Helical" evidence="12">
    <location>
        <begin position="139"/>
        <end position="159"/>
    </location>
</feature>
<reference evidence="14" key="1">
    <citation type="submission" date="2023-08" db="EMBL/GenBank/DDBJ databases">
        <title>Chromosome-level Genome Assembly of mud carp (Cirrhinus molitorella).</title>
        <authorList>
            <person name="Liu H."/>
        </authorList>
    </citation>
    <scope>NUCLEOTIDE SEQUENCE</scope>
    <source>
        <strain evidence="14">Prfri</strain>
        <tissue evidence="14">Muscle</tissue>
    </source>
</reference>
<keyword evidence="15" id="KW-1185">Reference proteome</keyword>
<evidence type="ECO:0000256" key="10">
    <source>
        <dbReference type="ARBA" id="ARBA00023224"/>
    </source>
</evidence>
<proteinExistence type="inferred from homology"/>
<keyword evidence="3 11" id="KW-0812">Transmembrane</keyword>